<protein>
    <submittedName>
        <fullName evidence="10">Small conductance mechanosensitive channel</fullName>
    </submittedName>
</protein>
<dbReference type="PANTHER" id="PTHR30460:SF1">
    <property type="entry name" value="MECHANOSENSITIVE ION CHANNEL"/>
    <property type="match status" value="1"/>
</dbReference>
<feature type="transmembrane region" description="Helical" evidence="8">
    <location>
        <begin position="24"/>
        <end position="44"/>
    </location>
</feature>
<dbReference type="GO" id="GO:0005886">
    <property type="term" value="C:plasma membrane"/>
    <property type="evidence" value="ECO:0007669"/>
    <property type="project" value="UniProtKB-SubCell"/>
</dbReference>
<dbReference type="OrthoDB" id="9809206at2"/>
<dbReference type="InterPro" id="IPR006685">
    <property type="entry name" value="MscS_channel_2nd"/>
</dbReference>
<feature type="transmembrane region" description="Helical" evidence="8">
    <location>
        <begin position="65"/>
        <end position="86"/>
    </location>
</feature>
<accession>A0A1T5KJX8</accession>
<feature type="domain" description="Mechanosensitive ion channel MscS" evidence="9">
    <location>
        <begin position="111"/>
        <end position="175"/>
    </location>
</feature>
<evidence type="ECO:0000259" key="9">
    <source>
        <dbReference type="Pfam" id="PF00924"/>
    </source>
</evidence>
<evidence type="ECO:0000256" key="5">
    <source>
        <dbReference type="ARBA" id="ARBA00022692"/>
    </source>
</evidence>
<dbReference type="AlphaFoldDB" id="A0A1T5KJX8"/>
<feature type="transmembrane region" description="Helical" evidence="8">
    <location>
        <begin position="92"/>
        <end position="113"/>
    </location>
</feature>
<dbReference type="RefSeq" id="WP_079491088.1">
    <property type="nucleotide sequence ID" value="NZ_FUZT01000004.1"/>
</dbReference>
<evidence type="ECO:0000256" key="1">
    <source>
        <dbReference type="ARBA" id="ARBA00004141"/>
    </source>
</evidence>
<evidence type="ECO:0000256" key="8">
    <source>
        <dbReference type="SAM" id="Phobius"/>
    </source>
</evidence>
<dbReference type="Gene3D" id="1.10.287.1260">
    <property type="match status" value="1"/>
</dbReference>
<dbReference type="SUPFAM" id="SSF82861">
    <property type="entry name" value="Mechanosensitive channel protein MscS (YggB), transmembrane region"/>
    <property type="match status" value="1"/>
</dbReference>
<dbReference type="InterPro" id="IPR045276">
    <property type="entry name" value="YbiO_bact"/>
</dbReference>
<dbReference type="Gene3D" id="2.30.30.60">
    <property type="match status" value="1"/>
</dbReference>
<dbReference type="Proteomes" id="UP000190285">
    <property type="component" value="Unassembled WGS sequence"/>
</dbReference>
<sequence length="291" mass="33357">MNLNVIEELKNLNIDKISIGIKPFVSSIIVLVLAFILIKLIMLLTAKTIEITKFNEQREKTLKSIVDSVAAYFIMTFAVLTIMSEFGLIKKATILTGAGIFTLVAGLGAQNLIKDFINGFFLLFERQMKVGDFVAINEKFFGTVEEIGLRATAIREWSLTKIYIPNGEIKTLKNYYKEKSRVIIEVIVPFEQNHDEVEKALKDVCSIINEKYEDRLYRIGNTNYSEFDLVGVISLDGLQGGAKYIITGVVLPHYKWSIRNRTYETVLRIFNERNLKIGYPRIWFNKENPKH</sequence>
<dbReference type="PANTHER" id="PTHR30460">
    <property type="entry name" value="MODERATE CONDUCTANCE MECHANOSENSITIVE CHANNEL YBIO"/>
    <property type="match status" value="1"/>
</dbReference>
<organism evidence="10 11">
    <name type="scientific">Maledivibacter halophilus</name>
    <dbReference type="NCBI Taxonomy" id="36842"/>
    <lineage>
        <taxon>Bacteria</taxon>
        <taxon>Bacillati</taxon>
        <taxon>Bacillota</taxon>
        <taxon>Clostridia</taxon>
        <taxon>Peptostreptococcales</taxon>
        <taxon>Caminicellaceae</taxon>
        <taxon>Maledivibacter</taxon>
    </lineage>
</organism>
<evidence type="ECO:0000256" key="4">
    <source>
        <dbReference type="ARBA" id="ARBA00022475"/>
    </source>
</evidence>
<dbReference type="InterPro" id="IPR010920">
    <property type="entry name" value="LSM_dom_sf"/>
</dbReference>
<keyword evidence="7 8" id="KW-0472">Membrane</keyword>
<keyword evidence="4" id="KW-1003">Cell membrane</keyword>
<name>A0A1T5KJX8_9FIRM</name>
<evidence type="ECO:0000313" key="10">
    <source>
        <dbReference type="EMBL" id="SKC63749.1"/>
    </source>
</evidence>
<dbReference type="Pfam" id="PF00924">
    <property type="entry name" value="MS_channel_2nd"/>
    <property type="match status" value="1"/>
</dbReference>
<gene>
    <name evidence="10" type="ORF">SAMN02194393_01867</name>
</gene>
<keyword evidence="11" id="KW-1185">Reference proteome</keyword>
<dbReference type="GO" id="GO:0008381">
    <property type="term" value="F:mechanosensitive monoatomic ion channel activity"/>
    <property type="evidence" value="ECO:0007669"/>
    <property type="project" value="InterPro"/>
</dbReference>
<comment type="similarity">
    <text evidence="3">Belongs to the MscS (TC 1.A.23) family.</text>
</comment>
<dbReference type="STRING" id="36842.SAMN02194393_01867"/>
<dbReference type="Gene3D" id="3.30.70.100">
    <property type="match status" value="1"/>
</dbReference>
<dbReference type="InterPro" id="IPR023408">
    <property type="entry name" value="MscS_beta-dom_sf"/>
</dbReference>
<keyword evidence="6 8" id="KW-1133">Transmembrane helix</keyword>
<dbReference type="EMBL" id="FUZT01000004">
    <property type="protein sequence ID" value="SKC63749.1"/>
    <property type="molecule type" value="Genomic_DNA"/>
</dbReference>
<evidence type="ECO:0000256" key="3">
    <source>
        <dbReference type="ARBA" id="ARBA00008017"/>
    </source>
</evidence>
<reference evidence="11" key="1">
    <citation type="submission" date="2017-02" db="EMBL/GenBank/DDBJ databases">
        <authorList>
            <person name="Varghese N."/>
            <person name="Submissions S."/>
        </authorList>
    </citation>
    <scope>NUCLEOTIDE SEQUENCE [LARGE SCALE GENOMIC DNA]</scope>
    <source>
        <strain evidence="11">M1</strain>
    </source>
</reference>
<dbReference type="InterPro" id="IPR011014">
    <property type="entry name" value="MscS_channel_TM-2"/>
</dbReference>
<comment type="subcellular location">
    <subcellularLocation>
        <location evidence="2">Cell membrane</location>
    </subcellularLocation>
    <subcellularLocation>
        <location evidence="1">Membrane</location>
        <topology evidence="1">Multi-pass membrane protein</topology>
    </subcellularLocation>
</comment>
<evidence type="ECO:0000256" key="7">
    <source>
        <dbReference type="ARBA" id="ARBA00023136"/>
    </source>
</evidence>
<evidence type="ECO:0000256" key="2">
    <source>
        <dbReference type="ARBA" id="ARBA00004236"/>
    </source>
</evidence>
<proteinExistence type="inferred from homology"/>
<dbReference type="SUPFAM" id="SSF50182">
    <property type="entry name" value="Sm-like ribonucleoproteins"/>
    <property type="match status" value="1"/>
</dbReference>
<evidence type="ECO:0000256" key="6">
    <source>
        <dbReference type="ARBA" id="ARBA00022989"/>
    </source>
</evidence>
<evidence type="ECO:0000313" key="11">
    <source>
        <dbReference type="Proteomes" id="UP000190285"/>
    </source>
</evidence>
<keyword evidence="5 8" id="KW-0812">Transmembrane</keyword>